<keyword evidence="8 11" id="KW-0594">Phospholipid biosynthesis</keyword>
<evidence type="ECO:0000256" key="3">
    <source>
        <dbReference type="ARBA" id="ARBA00010682"/>
    </source>
</evidence>
<evidence type="ECO:0000256" key="10">
    <source>
        <dbReference type="ARBA" id="ARBA00048586"/>
    </source>
</evidence>
<organism evidence="13 14">
    <name type="scientific">Ciona intestinalis</name>
    <name type="common">Transparent sea squirt</name>
    <name type="synonym">Ascidia intestinalis</name>
    <dbReference type="NCBI Taxonomy" id="7719"/>
    <lineage>
        <taxon>Eukaryota</taxon>
        <taxon>Metazoa</taxon>
        <taxon>Chordata</taxon>
        <taxon>Tunicata</taxon>
        <taxon>Ascidiacea</taxon>
        <taxon>Phlebobranchia</taxon>
        <taxon>Cionidae</taxon>
        <taxon>Ciona</taxon>
    </lineage>
</organism>
<comment type="pathway">
    <text evidence="2 11">Phospholipid metabolism; phosphatidylglycerol biosynthesis; phosphatidylglycerol from CDP-diacylglycerol: step 1/2.</text>
</comment>
<dbReference type="STRING" id="7719.ENSCINP00000005778"/>
<sequence length="473" mass="53792">FKWLNKLAPCFAVNGNNVKVIETPKEFYSTLLNCIQNANKRIVLSALYLGTDELDRQLVNCLNEKIKEKGTDLDVDILLDYTRGTRGETNSKTLLAPILKENPNNSVKISFFHTPNLRGVVKTCLPARWNEIVGVNHIKLFIFDDTLVISGANLSTNYFEQRQDRYMSFTKVKKLADYFQALTKTVSSFSFQLQPNGELKLSEGCPHHPVTGNFQEYAVFVRTSMQPYSLPYRSINPQICENMSNDTDSSISPCQSATKSDCDDCDTFVYPSLQLGCVGITQDENLTKTLLKLLPENTQTYFTSGYFNITNEYSKLILENKSQFDVLVASPDANGFLGSAGFSGNIPSVYVQLTKNFFNQVAETNRNDIKIWEYMRPKWTYHSKGLWFYDKGSELPCLTMLGSSNYGSRSVQRDLEAQITLVTTNTGLMKQLHQERVNLFQHAKPVTQSTFTKPKYVVKRWVSFATAILRHYF</sequence>
<dbReference type="GO" id="GO:0005739">
    <property type="term" value="C:mitochondrion"/>
    <property type="evidence" value="ECO:0000318"/>
    <property type="project" value="GO_Central"/>
</dbReference>
<accession>F6WYT3</accession>
<comment type="subcellular location">
    <subcellularLocation>
        <location evidence="11">Mitochondrion</location>
    </subcellularLocation>
</comment>
<evidence type="ECO:0000313" key="14">
    <source>
        <dbReference type="Proteomes" id="UP000008144"/>
    </source>
</evidence>
<keyword evidence="11" id="KW-0067">ATP-binding</keyword>
<reference evidence="14" key="1">
    <citation type="journal article" date="2002" name="Science">
        <title>The draft genome of Ciona intestinalis: insights into chordate and vertebrate origins.</title>
        <authorList>
            <person name="Dehal P."/>
            <person name="Satou Y."/>
            <person name="Campbell R.K."/>
            <person name="Chapman J."/>
            <person name="Degnan B."/>
            <person name="De Tomaso A."/>
            <person name="Davidson B."/>
            <person name="Di Gregorio A."/>
            <person name="Gelpke M."/>
            <person name="Goodstein D.M."/>
            <person name="Harafuji N."/>
            <person name="Hastings K.E."/>
            <person name="Ho I."/>
            <person name="Hotta K."/>
            <person name="Huang W."/>
            <person name="Kawashima T."/>
            <person name="Lemaire P."/>
            <person name="Martinez D."/>
            <person name="Meinertzhagen I.A."/>
            <person name="Necula S."/>
            <person name="Nonaka M."/>
            <person name="Putnam N."/>
            <person name="Rash S."/>
            <person name="Saiga H."/>
            <person name="Satake M."/>
            <person name="Terry A."/>
            <person name="Yamada L."/>
            <person name="Wang H.G."/>
            <person name="Awazu S."/>
            <person name="Azumi K."/>
            <person name="Boore J."/>
            <person name="Branno M."/>
            <person name="Chin-Bow S."/>
            <person name="DeSantis R."/>
            <person name="Doyle S."/>
            <person name="Francino P."/>
            <person name="Keys D.N."/>
            <person name="Haga S."/>
            <person name="Hayashi H."/>
            <person name="Hino K."/>
            <person name="Imai K.S."/>
            <person name="Inaba K."/>
            <person name="Kano S."/>
            <person name="Kobayashi K."/>
            <person name="Kobayashi M."/>
            <person name="Lee B.I."/>
            <person name="Makabe K.W."/>
            <person name="Manohar C."/>
            <person name="Matassi G."/>
            <person name="Medina M."/>
            <person name="Mochizuki Y."/>
            <person name="Mount S."/>
            <person name="Morishita T."/>
            <person name="Miura S."/>
            <person name="Nakayama A."/>
            <person name="Nishizaka S."/>
            <person name="Nomoto H."/>
            <person name="Ohta F."/>
            <person name="Oishi K."/>
            <person name="Rigoutsos I."/>
            <person name="Sano M."/>
            <person name="Sasaki A."/>
            <person name="Sasakura Y."/>
            <person name="Shoguchi E."/>
            <person name="Shin-i T."/>
            <person name="Spagnuolo A."/>
            <person name="Stainier D."/>
            <person name="Suzuki M.M."/>
            <person name="Tassy O."/>
            <person name="Takatori N."/>
            <person name="Tokuoka M."/>
            <person name="Yagi K."/>
            <person name="Yoshizaki F."/>
            <person name="Wada S."/>
            <person name="Zhang C."/>
            <person name="Hyatt P.D."/>
            <person name="Larimer F."/>
            <person name="Detter C."/>
            <person name="Doggett N."/>
            <person name="Glavina T."/>
            <person name="Hawkins T."/>
            <person name="Richardson P."/>
            <person name="Lucas S."/>
            <person name="Kohara Y."/>
            <person name="Levine M."/>
            <person name="Satoh N."/>
            <person name="Rokhsar D.S."/>
        </authorList>
    </citation>
    <scope>NUCLEOTIDE SEQUENCE [LARGE SCALE GENOMIC DNA]</scope>
</reference>
<dbReference type="SUPFAM" id="SSF56024">
    <property type="entry name" value="Phospholipase D/nuclease"/>
    <property type="match status" value="1"/>
</dbReference>
<evidence type="ECO:0000256" key="1">
    <source>
        <dbReference type="ARBA" id="ARBA00003537"/>
    </source>
</evidence>
<dbReference type="InterPro" id="IPR016270">
    <property type="entry name" value="PGS1"/>
</dbReference>
<evidence type="ECO:0000256" key="5">
    <source>
        <dbReference type="ARBA" id="ARBA00022679"/>
    </source>
</evidence>
<dbReference type="Ensembl" id="ENSCINT00000005778.3">
    <property type="protein sequence ID" value="ENSCINP00000005778.3"/>
    <property type="gene ID" value="ENSCING00000002830.3"/>
</dbReference>
<evidence type="ECO:0000256" key="9">
    <source>
        <dbReference type="ARBA" id="ARBA00023264"/>
    </source>
</evidence>
<dbReference type="AlphaFoldDB" id="F6WYT3"/>
<dbReference type="SMART" id="SM00155">
    <property type="entry name" value="PLDc"/>
    <property type="match status" value="2"/>
</dbReference>
<dbReference type="GO" id="GO:0032049">
    <property type="term" value="P:cardiolipin biosynthetic process"/>
    <property type="evidence" value="ECO:0000318"/>
    <property type="project" value="GO_Central"/>
</dbReference>
<keyword evidence="4 11" id="KW-0444">Lipid biosynthesis</keyword>
<evidence type="ECO:0000256" key="11">
    <source>
        <dbReference type="RuleBase" id="RU365024"/>
    </source>
</evidence>
<dbReference type="HOGENOM" id="CLU_030471_1_2_1"/>
<evidence type="ECO:0000256" key="6">
    <source>
        <dbReference type="ARBA" id="ARBA00022737"/>
    </source>
</evidence>
<dbReference type="GeneTree" id="ENSGT00390000002373"/>
<dbReference type="PIRSF" id="PIRSF000850">
    <property type="entry name" value="Phospholipase_D_PSS"/>
    <property type="match status" value="1"/>
</dbReference>
<dbReference type="InParanoid" id="F6WYT3"/>
<keyword evidence="7 11" id="KW-0443">Lipid metabolism</keyword>
<dbReference type="CDD" id="cd09135">
    <property type="entry name" value="PLDc_PGS1_euk_1"/>
    <property type="match status" value="1"/>
</dbReference>
<keyword evidence="9 11" id="KW-1208">Phospholipid metabolism</keyword>
<dbReference type="FunCoup" id="F6WYT3">
    <property type="interactions" value="221"/>
</dbReference>
<dbReference type="Pfam" id="PF13091">
    <property type="entry name" value="PLDc_2"/>
    <property type="match status" value="1"/>
</dbReference>
<dbReference type="CDD" id="cd09137">
    <property type="entry name" value="PLDc_PGS1_euk_2"/>
    <property type="match status" value="1"/>
</dbReference>
<dbReference type="Proteomes" id="UP000008144">
    <property type="component" value="Chromosome 1"/>
</dbReference>
<name>F6WYT3_CIOIN</name>
<reference evidence="13" key="4">
    <citation type="submission" date="2025-09" db="UniProtKB">
        <authorList>
            <consortium name="Ensembl"/>
        </authorList>
    </citation>
    <scope>IDENTIFICATION</scope>
</reference>
<dbReference type="OMA" id="HKCLAQC"/>
<dbReference type="InterPro" id="IPR001736">
    <property type="entry name" value="PLipase_D/transphosphatidylase"/>
</dbReference>
<dbReference type="UniPathway" id="UPA00084">
    <property type="reaction ID" value="UER00503"/>
</dbReference>
<keyword evidence="5 11" id="KW-0808">Transferase</keyword>
<dbReference type="PROSITE" id="PS50035">
    <property type="entry name" value="PLD"/>
    <property type="match status" value="1"/>
</dbReference>
<keyword evidence="14" id="KW-1185">Reference proteome</keyword>
<evidence type="ECO:0000256" key="2">
    <source>
        <dbReference type="ARBA" id="ARBA00005042"/>
    </source>
</evidence>
<dbReference type="EC" id="2.7.8.5" evidence="11"/>
<feature type="domain" description="PLD phosphodiesterase" evidence="12">
    <location>
        <begin position="132"/>
        <end position="158"/>
    </location>
</feature>
<comment type="function">
    <text evidence="1 11">Functions in the biosynthesis of the anionic phospholipids phosphatidylglycerol and cardiolipin.</text>
</comment>
<reference evidence="13" key="3">
    <citation type="submission" date="2025-08" db="UniProtKB">
        <authorList>
            <consortium name="Ensembl"/>
        </authorList>
    </citation>
    <scope>IDENTIFICATION</scope>
</reference>
<dbReference type="GO" id="GO:0008444">
    <property type="term" value="F:CDP-diacylglycerol-glycerol-3-phosphate 3-phosphatidyltransferase activity"/>
    <property type="evidence" value="ECO:0000318"/>
    <property type="project" value="GO_Central"/>
</dbReference>
<evidence type="ECO:0000256" key="4">
    <source>
        <dbReference type="ARBA" id="ARBA00022516"/>
    </source>
</evidence>
<dbReference type="InterPro" id="IPR025202">
    <property type="entry name" value="PLD-like_dom"/>
</dbReference>
<dbReference type="GO" id="GO:0005524">
    <property type="term" value="F:ATP binding"/>
    <property type="evidence" value="ECO:0007669"/>
    <property type="project" value="UniProtKB-KW"/>
</dbReference>
<evidence type="ECO:0000259" key="12">
    <source>
        <dbReference type="PROSITE" id="PS50035"/>
    </source>
</evidence>
<dbReference type="Gene3D" id="3.30.870.10">
    <property type="entry name" value="Endonuclease Chain A"/>
    <property type="match status" value="2"/>
</dbReference>
<reference evidence="13" key="2">
    <citation type="journal article" date="2008" name="Genome Biol.">
        <title>Improved genome assembly and evidence-based global gene model set for the chordate Ciona intestinalis: new insight into intron and operon populations.</title>
        <authorList>
            <person name="Satou Y."/>
            <person name="Mineta K."/>
            <person name="Ogasawara M."/>
            <person name="Sasakura Y."/>
            <person name="Shoguchi E."/>
            <person name="Ueno K."/>
            <person name="Yamada L."/>
            <person name="Matsumoto J."/>
            <person name="Wasserscheid J."/>
            <person name="Dewar K."/>
            <person name="Wiley G.B."/>
            <person name="Macmil S.L."/>
            <person name="Roe B.A."/>
            <person name="Zeller R.W."/>
            <person name="Hastings K.E."/>
            <person name="Lemaire P."/>
            <person name="Lindquist E."/>
            <person name="Endo T."/>
            <person name="Hotta K."/>
            <person name="Inaba K."/>
        </authorList>
    </citation>
    <scope>NUCLEOTIDE SEQUENCE [LARGE SCALE GENOMIC DNA]</scope>
    <source>
        <strain evidence="13">wild type</strain>
    </source>
</reference>
<evidence type="ECO:0000256" key="8">
    <source>
        <dbReference type="ARBA" id="ARBA00023209"/>
    </source>
</evidence>
<evidence type="ECO:0000256" key="7">
    <source>
        <dbReference type="ARBA" id="ARBA00023098"/>
    </source>
</evidence>
<protein>
    <recommendedName>
        <fullName evidence="11">CDP-diacylglycerol--glycerol-3-phosphate 3-phosphatidyltransferase</fullName>
        <ecNumber evidence="11">2.7.8.5</ecNumber>
    </recommendedName>
</protein>
<proteinExistence type="inferred from homology"/>
<keyword evidence="6" id="KW-0677">Repeat</keyword>
<dbReference type="PANTHER" id="PTHR12586">
    <property type="entry name" value="CDP-DIACYLGLYCEROL--SERINE O-PHOSPHATIDYLTRANSFERASE"/>
    <property type="match status" value="1"/>
</dbReference>
<keyword evidence="11" id="KW-0547">Nucleotide-binding</keyword>
<dbReference type="PANTHER" id="PTHR12586:SF1">
    <property type="entry name" value="CDP-DIACYLGLYCEROL--GLYCEROL-3-PHOSPHATE 3-PHOSPHATIDYLTRANSFERASE, MITOCHONDRIAL"/>
    <property type="match status" value="1"/>
</dbReference>
<comment type="similarity">
    <text evidence="3 11">Belongs to the CDP-alcohol phosphatidyltransferase class-II family.</text>
</comment>
<keyword evidence="11" id="KW-0496">Mitochondrion</keyword>
<dbReference type="EMBL" id="EAAA01000023">
    <property type="status" value="NOT_ANNOTATED_CDS"/>
    <property type="molecule type" value="Genomic_DNA"/>
</dbReference>
<evidence type="ECO:0000313" key="13">
    <source>
        <dbReference type="Ensembl" id="ENSCINP00000005778.3"/>
    </source>
</evidence>
<comment type="catalytic activity">
    <reaction evidence="10 11">
        <text>a CDP-1,2-diacyl-sn-glycerol + sn-glycerol 3-phosphate = a 1,2-diacyl-sn-glycero-3-phospho-(1'-sn-glycero-3'-phosphate) + CMP + H(+)</text>
        <dbReference type="Rhea" id="RHEA:12593"/>
        <dbReference type="ChEBI" id="CHEBI:15378"/>
        <dbReference type="ChEBI" id="CHEBI:57597"/>
        <dbReference type="ChEBI" id="CHEBI:58332"/>
        <dbReference type="ChEBI" id="CHEBI:60110"/>
        <dbReference type="ChEBI" id="CHEBI:60377"/>
        <dbReference type="EC" id="2.7.8.5"/>
    </reaction>
</comment>